<evidence type="ECO:0000256" key="2">
    <source>
        <dbReference type="SAM" id="Phobius"/>
    </source>
</evidence>
<evidence type="ECO:0000256" key="1">
    <source>
        <dbReference type="SAM" id="MobiDB-lite"/>
    </source>
</evidence>
<keyword evidence="2" id="KW-1133">Transmembrane helix</keyword>
<dbReference type="Proteomes" id="UP000037043">
    <property type="component" value="Unassembled WGS sequence"/>
</dbReference>
<keyword evidence="2" id="KW-0812">Transmembrane</keyword>
<name>A0A0L6ZCA1_9CLOT</name>
<dbReference type="RefSeq" id="WP_052220330.1">
    <property type="nucleotide sequence ID" value="NZ_LHUR01000012.1"/>
</dbReference>
<feature type="region of interest" description="Disordered" evidence="1">
    <location>
        <begin position="33"/>
        <end position="62"/>
    </location>
</feature>
<dbReference type="AlphaFoldDB" id="A0A0L6ZCA1"/>
<feature type="compositionally biased region" description="Basic and acidic residues" evidence="1">
    <location>
        <begin position="41"/>
        <end position="51"/>
    </location>
</feature>
<dbReference type="PATRIC" id="fig|1121318.3.peg.741"/>
<dbReference type="STRING" id="36844.SAMN04488501_103266"/>
<sequence length="290" mass="31907">MNKQKKQKFLRIVVGVVSVAMVASVGISMIPGSSKANSNGDNKKIEDKAKDNQQQGKTEAKADPNKDLRVLWAFADIDRDFLIQKKDTSDGDTTADYIFIKFSNEILTDKSENSATLALNYTFDGKPLPKGTEVLADIQGYDNSGIIDKLTIKLPNGYLKGVNAPHTLDISSKIKSKYGKAITGDLKLQLSYSKSESITNGTIKEDPKKTTSKSEDIPKYTVEVGKSLPYSTLVLVQLDTKTPENYKVSIDGTSLPLKSKSTGEKVFIDVIDKDYAEDEVNKLIKIEKVK</sequence>
<evidence type="ECO:0000313" key="4">
    <source>
        <dbReference type="Proteomes" id="UP000037043"/>
    </source>
</evidence>
<protein>
    <submittedName>
        <fullName evidence="3">Uncharacterized protein</fullName>
    </submittedName>
</protein>
<keyword evidence="2" id="KW-0472">Membrane</keyword>
<proteinExistence type="predicted"/>
<evidence type="ECO:0000313" key="3">
    <source>
        <dbReference type="EMBL" id="KOA20595.1"/>
    </source>
</evidence>
<keyword evidence="4" id="KW-1185">Reference proteome</keyword>
<gene>
    <name evidence="3" type="ORF">CLHOM_07370</name>
</gene>
<comment type="caution">
    <text evidence="3">The sequence shown here is derived from an EMBL/GenBank/DDBJ whole genome shotgun (WGS) entry which is preliminary data.</text>
</comment>
<dbReference type="EMBL" id="LHUR01000012">
    <property type="protein sequence ID" value="KOA20595.1"/>
    <property type="molecule type" value="Genomic_DNA"/>
</dbReference>
<feature type="transmembrane region" description="Helical" evidence="2">
    <location>
        <begin position="12"/>
        <end position="30"/>
    </location>
</feature>
<accession>A0A0L6ZCA1</accession>
<reference evidence="4" key="1">
    <citation type="submission" date="2015-08" db="EMBL/GenBank/DDBJ databases">
        <title>Genome sequence of the strict anaerobe Clostridium homopropionicum LuHBu1 (DSM 5847T).</title>
        <authorList>
            <person name="Poehlein A."/>
            <person name="Beck M."/>
            <person name="Schiel-Bengelsdorf B."/>
            <person name="Bengelsdorf F.R."/>
            <person name="Daniel R."/>
            <person name="Duerre P."/>
        </authorList>
    </citation>
    <scope>NUCLEOTIDE SEQUENCE [LARGE SCALE GENOMIC DNA]</scope>
    <source>
        <strain evidence="4">DSM 5847</strain>
    </source>
</reference>
<organism evidence="3 4">
    <name type="scientific">Clostridium homopropionicum DSM 5847</name>
    <dbReference type="NCBI Taxonomy" id="1121318"/>
    <lineage>
        <taxon>Bacteria</taxon>
        <taxon>Bacillati</taxon>
        <taxon>Bacillota</taxon>
        <taxon>Clostridia</taxon>
        <taxon>Eubacteriales</taxon>
        <taxon>Clostridiaceae</taxon>
        <taxon>Clostridium</taxon>
    </lineage>
</organism>